<organism evidence="14 15">
    <name type="scientific">Rhodococcus jostii</name>
    <dbReference type="NCBI Taxonomy" id="132919"/>
    <lineage>
        <taxon>Bacteria</taxon>
        <taxon>Bacillati</taxon>
        <taxon>Actinomycetota</taxon>
        <taxon>Actinomycetes</taxon>
        <taxon>Mycobacteriales</taxon>
        <taxon>Nocardiaceae</taxon>
        <taxon>Rhodococcus</taxon>
    </lineage>
</organism>
<feature type="transmembrane region" description="Helical" evidence="12">
    <location>
        <begin position="44"/>
        <end position="64"/>
    </location>
</feature>
<name>A0A1H5F5D9_RHOJO</name>
<reference evidence="15" key="1">
    <citation type="submission" date="2016-10" db="EMBL/GenBank/DDBJ databases">
        <authorList>
            <person name="Varghese N."/>
        </authorList>
    </citation>
    <scope>NUCLEOTIDE SEQUENCE [LARGE SCALE GENOMIC DNA]</scope>
    <source>
        <strain evidence="15">DSM 44719</strain>
    </source>
</reference>
<dbReference type="InterPro" id="IPR011577">
    <property type="entry name" value="Cyt_b561_bac/Ni-Hgenase"/>
</dbReference>
<dbReference type="InterPro" id="IPR052168">
    <property type="entry name" value="Cytochrome_b561_oxidase"/>
</dbReference>
<evidence type="ECO:0000256" key="3">
    <source>
        <dbReference type="ARBA" id="ARBA00022475"/>
    </source>
</evidence>
<evidence type="ECO:0000256" key="6">
    <source>
        <dbReference type="ARBA" id="ARBA00022723"/>
    </source>
</evidence>
<evidence type="ECO:0000256" key="7">
    <source>
        <dbReference type="ARBA" id="ARBA00022982"/>
    </source>
</evidence>
<feature type="domain" description="Cytochrome b561 bacterial/Ni-hydrogenase" evidence="13">
    <location>
        <begin position="11"/>
        <end position="179"/>
    </location>
</feature>
<dbReference type="PANTHER" id="PTHR30529:SF6">
    <property type="entry name" value="BLL0291 PROTEIN"/>
    <property type="match status" value="1"/>
</dbReference>
<dbReference type="GO" id="GO:0046872">
    <property type="term" value="F:metal ion binding"/>
    <property type="evidence" value="ECO:0007669"/>
    <property type="project" value="UniProtKB-KW"/>
</dbReference>
<evidence type="ECO:0000256" key="9">
    <source>
        <dbReference type="ARBA" id="ARBA00023004"/>
    </source>
</evidence>
<dbReference type="OrthoDB" id="8589936at2"/>
<protein>
    <submittedName>
        <fullName evidence="14">Cytochrome b561</fullName>
    </submittedName>
</protein>
<evidence type="ECO:0000256" key="1">
    <source>
        <dbReference type="ARBA" id="ARBA00004651"/>
    </source>
</evidence>
<dbReference type="InterPro" id="IPR016174">
    <property type="entry name" value="Di-haem_cyt_TM"/>
</dbReference>
<keyword evidence="3" id="KW-1003">Cell membrane</keyword>
<dbReference type="Proteomes" id="UP000183407">
    <property type="component" value="Unassembled WGS sequence"/>
</dbReference>
<dbReference type="GO" id="GO:0005886">
    <property type="term" value="C:plasma membrane"/>
    <property type="evidence" value="ECO:0007669"/>
    <property type="project" value="UniProtKB-SubCell"/>
</dbReference>
<dbReference type="Gene3D" id="1.20.950.20">
    <property type="entry name" value="Transmembrane di-heme cytochromes, Chain C"/>
    <property type="match status" value="1"/>
</dbReference>
<keyword evidence="8 12" id="KW-1133">Transmembrane helix</keyword>
<dbReference type="GO" id="GO:0022904">
    <property type="term" value="P:respiratory electron transport chain"/>
    <property type="evidence" value="ECO:0007669"/>
    <property type="project" value="InterPro"/>
</dbReference>
<evidence type="ECO:0000256" key="12">
    <source>
        <dbReference type="SAM" id="Phobius"/>
    </source>
</evidence>
<keyword evidence="4" id="KW-0349">Heme</keyword>
<comment type="subcellular location">
    <subcellularLocation>
        <location evidence="1">Cell membrane</location>
        <topology evidence="1">Multi-pass membrane protein</topology>
    </subcellularLocation>
</comment>
<evidence type="ECO:0000259" key="13">
    <source>
        <dbReference type="Pfam" id="PF01292"/>
    </source>
</evidence>
<feature type="transmembrane region" description="Helical" evidence="12">
    <location>
        <begin position="94"/>
        <end position="118"/>
    </location>
</feature>
<dbReference type="AlphaFoldDB" id="A0A1H5F5D9"/>
<dbReference type="SUPFAM" id="SSF81342">
    <property type="entry name" value="Transmembrane di-heme cytochromes"/>
    <property type="match status" value="1"/>
</dbReference>
<keyword evidence="6" id="KW-0479">Metal-binding</keyword>
<sequence length="201" mass="22513">MTAVQVDRPPRFAATVRLLHWAMAVMVIAQLVIGALMVTTLDHYHLLRAVHVPLGVAILALVVVRIGNRVVCRTPAPPATMRPVERRAATASEYLLYGLLVIQPLTGWAMLSAGGYPITLFRHLHLPPLLAPDPSVYALLRQSHTMLGYLLFFTFTAHMCAVLFHTMVLRDGLLRRMAPSCMNRARRTRDRPVRPRTLSPR</sequence>
<feature type="transmembrane region" description="Helical" evidence="12">
    <location>
        <begin position="18"/>
        <end position="38"/>
    </location>
</feature>
<evidence type="ECO:0000313" key="14">
    <source>
        <dbReference type="EMBL" id="SED98612.1"/>
    </source>
</evidence>
<keyword evidence="9" id="KW-0408">Iron</keyword>
<dbReference type="PANTHER" id="PTHR30529">
    <property type="entry name" value="CYTOCHROME B561"/>
    <property type="match status" value="1"/>
</dbReference>
<proteinExistence type="inferred from homology"/>
<feature type="transmembrane region" description="Helical" evidence="12">
    <location>
        <begin position="146"/>
        <end position="169"/>
    </location>
</feature>
<keyword evidence="2" id="KW-0813">Transport</keyword>
<comment type="similarity">
    <text evidence="11">Belongs to the cytochrome b561 family.</text>
</comment>
<evidence type="ECO:0000256" key="11">
    <source>
        <dbReference type="ARBA" id="ARBA00037975"/>
    </source>
</evidence>
<evidence type="ECO:0000256" key="2">
    <source>
        <dbReference type="ARBA" id="ARBA00022448"/>
    </source>
</evidence>
<keyword evidence="10 12" id="KW-0472">Membrane</keyword>
<keyword evidence="7" id="KW-0249">Electron transport</keyword>
<dbReference type="Pfam" id="PF01292">
    <property type="entry name" value="Ni_hydr_CYTB"/>
    <property type="match status" value="1"/>
</dbReference>
<accession>A0A1H5F5D9</accession>
<evidence type="ECO:0000256" key="8">
    <source>
        <dbReference type="ARBA" id="ARBA00022989"/>
    </source>
</evidence>
<evidence type="ECO:0000256" key="10">
    <source>
        <dbReference type="ARBA" id="ARBA00023136"/>
    </source>
</evidence>
<dbReference type="GO" id="GO:0020037">
    <property type="term" value="F:heme binding"/>
    <property type="evidence" value="ECO:0007669"/>
    <property type="project" value="TreeGrafter"/>
</dbReference>
<keyword evidence="5 12" id="KW-0812">Transmembrane</keyword>
<evidence type="ECO:0000256" key="5">
    <source>
        <dbReference type="ARBA" id="ARBA00022692"/>
    </source>
</evidence>
<dbReference type="GO" id="GO:0009055">
    <property type="term" value="F:electron transfer activity"/>
    <property type="evidence" value="ECO:0007669"/>
    <property type="project" value="InterPro"/>
</dbReference>
<gene>
    <name evidence="14" type="ORF">SAMN04490220_6268</name>
</gene>
<evidence type="ECO:0000313" key="15">
    <source>
        <dbReference type="Proteomes" id="UP000183407"/>
    </source>
</evidence>
<dbReference type="EMBL" id="FNTL01000004">
    <property type="protein sequence ID" value="SED98612.1"/>
    <property type="molecule type" value="Genomic_DNA"/>
</dbReference>
<dbReference type="RefSeq" id="WP_073367755.1">
    <property type="nucleotide sequence ID" value="NZ_FNTL01000004.1"/>
</dbReference>
<evidence type="ECO:0000256" key="4">
    <source>
        <dbReference type="ARBA" id="ARBA00022617"/>
    </source>
</evidence>